<dbReference type="PANTHER" id="PTHR24282">
    <property type="entry name" value="CYTOCHROME P450 FAMILY MEMBER"/>
    <property type="match status" value="1"/>
</dbReference>
<keyword evidence="3 11" id="KW-0349">Heme</keyword>
<dbReference type="EnsemblPlants" id="Kaladp0095s0269.1.v1.1">
    <property type="protein sequence ID" value="Kaladp0095s0269.1.v1.1"/>
    <property type="gene ID" value="Kaladp0095s0269.v1.1"/>
</dbReference>
<feature type="binding site" description="axial binding residue" evidence="11">
    <location>
        <position position="466"/>
    </location>
    <ligand>
        <name>heme</name>
        <dbReference type="ChEBI" id="CHEBI:30413"/>
    </ligand>
    <ligandPart>
        <name>Fe</name>
        <dbReference type="ChEBI" id="CHEBI:18248"/>
    </ligandPart>
</feature>
<dbReference type="Gene3D" id="1.10.630.10">
    <property type="entry name" value="Cytochrome P450"/>
    <property type="match status" value="1"/>
</dbReference>
<comment type="cofactor">
    <cofactor evidence="11">
        <name>heme</name>
        <dbReference type="ChEBI" id="CHEBI:30413"/>
    </cofactor>
</comment>
<evidence type="ECO:0000256" key="9">
    <source>
        <dbReference type="ARBA" id="ARBA00023033"/>
    </source>
</evidence>
<protein>
    <recommendedName>
        <fullName evidence="16">Cytochrome P450</fullName>
    </recommendedName>
</protein>
<feature type="transmembrane region" description="Helical" evidence="13">
    <location>
        <begin position="12"/>
        <end position="33"/>
    </location>
</feature>
<dbReference type="Proteomes" id="UP000594263">
    <property type="component" value="Unplaced"/>
</dbReference>
<dbReference type="InterPro" id="IPR002401">
    <property type="entry name" value="Cyt_P450_E_grp-I"/>
</dbReference>
<evidence type="ECO:0000256" key="7">
    <source>
        <dbReference type="ARBA" id="ARBA00023002"/>
    </source>
</evidence>
<evidence type="ECO:0000256" key="5">
    <source>
        <dbReference type="ARBA" id="ARBA00022723"/>
    </source>
</evidence>
<dbReference type="InterPro" id="IPR001128">
    <property type="entry name" value="Cyt_P450"/>
</dbReference>
<dbReference type="PROSITE" id="PS00086">
    <property type="entry name" value="CYTOCHROME_P450"/>
    <property type="match status" value="1"/>
</dbReference>
<accession>A0A7N0V2J8</accession>
<dbReference type="GO" id="GO:0020037">
    <property type="term" value="F:heme binding"/>
    <property type="evidence" value="ECO:0007669"/>
    <property type="project" value="InterPro"/>
</dbReference>
<dbReference type="PRINTS" id="PR00385">
    <property type="entry name" value="P450"/>
</dbReference>
<dbReference type="GO" id="GO:0005506">
    <property type="term" value="F:iron ion binding"/>
    <property type="evidence" value="ECO:0007669"/>
    <property type="project" value="InterPro"/>
</dbReference>
<evidence type="ECO:0000256" key="2">
    <source>
        <dbReference type="ARBA" id="ARBA00010617"/>
    </source>
</evidence>
<evidence type="ECO:0000256" key="13">
    <source>
        <dbReference type="SAM" id="Phobius"/>
    </source>
</evidence>
<dbReference type="GO" id="GO:0016705">
    <property type="term" value="F:oxidoreductase activity, acting on paired donors, with incorporation or reduction of molecular oxygen"/>
    <property type="evidence" value="ECO:0007669"/>
    <property type="project" value="InterPro"/>
</dbReference>
<dbReference type="GO" id="GO:0004497">
    <property type="term" value="F:monooxygenase activity"/>
    <property type="evidence" value="ECO:0007669"/>
    <property type="project" value="UniProtKB-KW"/>
</dbReference>
<evidence type="ECO:0000256" key="1">
    <source>
        <dbReference type="ARBA" id="ARBA00004370"/>
    </source>
</evidence>
<evidence type="ECO:0000256" key="4">
    <source>
        <dbReference type="ARBA" id="ARBA00022692"/>
    </source>
</evidence>
<evidence type="ECO:0000313" key="14">
    <source>
        <dbReference type="EnsemblPlants" id="Kaladp0095s0269.1.v1.1"/>
    </source>
</evidence>
<dbReference type="OMA" id="VLHQYTE"/>
<evidence type="ECO:0000256" key="8">
    <source>
        <dbReference type="ARBA" id="ARBA00023004"/>
    </source>
</evidence>
<evidence type="ECO:0000256" key="6">
    <source>
        <dbReference type="ARBA" id="ARBA00022989"/>
    </source>
</evidence>
<keyword evidence="7 12" id="KW-0560">Oxidoreductase</keyword>
<comment type="similarity">
    <text evidence="2 12">Belongs to the cytochrome P450 family.</text>
</comment>
<dbReference type="Pfam" id="PF00067">
    <property type="entry name" value="p450"/>
    <property type="match status" value="1"/>
</dbReference>
<evidence type="ECO:0000256" key="11">
    <source>
        <dbReference type="PIRSR" id="PIRSR602401-1"/>
    </source>
</evidence>
<keyword evidence="5 11" id="KW-0479">Metal-binding</keyword>
<keyword evidence="10 13" id="KW-0472">Membrane</keyword>
<dbReference type="Gramene" id="Kaladp0095s0269.1.v1.1">
    <property type="protein sequence ID" value="Kaladp0095s0269.1.v1.1"/>
    <property type="gene ID" value="Kaladp0095s0269.v1.1"/>
</dbReference>
<dbReference type="PANTHER" id="PTHR24282:SF15">
    <property type="entry name" value="CYTOCHROME P450, FAMILY 715, SUBFAMILY A, POLYPEPTIDE 1"/>
    <property type="match status" value="1"/>
</dbReference>
<keyword evidence="9 12" id="KW-0503">Monooxygenase</keyword>
<dbReference type="InterPro" id="IPR017972">
    <property type="entry name" value="Cyt_P450_CS"/>
</dbReference>
<reference evidence="14" key="1">
    <citation type="submission" date="2021-01" db="UniProtKB">
        <authorList>
            <consortium name="EnsemblPlants"/>
        </authorList>
    </citation>
    <scope>IDENTIFICATION</scope>
</reference>
<name>A0A7N0V2J8_KALFE</name>
<keyword evidence="15" id="KW-1185">Reference proteome</keyword>
<dbReference type="InterPro" id="IPR036396">
    <property type="entry name" value="Cyt_P450_sf"/>
</dbReference>
<sequence length="518" mass="58918">MMLFGVTLLPYFTAITSSIFCVVLAVIVSYYWWVAPMVAYRRLIRSGFSGPAPRFPFGNLGDMTRKMSKKVEVVSKASSLISHDIHATVSPYYARWQRDHGKVFVYWLGTEPFLYVADPEFLRKMSSHVSGKSWGKPTLFKRDRDSMFGRGLNMVEGQEWAVHRHVVKPAFSPANLKGMTSTMVELTTKLTDRWHAMIKSGSNEIDTETDMLELSGEIIAKTGFGLANEKWREVSEKLKALQVTLYSSHFVGVPFWQFMTPKRIIMSRKLGKEIDRFFLNVIKDRKRKMADGHPHTDLLGLLLACSDGNKGLSVKILVDECKTFFFGGHDTTAVALSWTMLCLALYPKWQDELRNEVKEVIGENEIDYSMLKGLKKMNLVIKEVLRLYSSSPNAQRQTRQEITVDGQTIPKDTNVWIDIVSMHHDPSLWGDDVFEFKPERFIDDPLYGGCKHKMGYIPFGFGARMCVGRNLTEAEYKIALAVILPRFSFSVSPGYRHQPTTMLTLKPANGLPLIVHSL</sequence>
<keyword evidence="8 11" id="KW-0408">Iron</keyword>
<evidence type="ECO:0008006" key="16">
    <source>
        <dbReference type="Google" id="ProtNLM"/>
    </source>
</evidence>
<dbReference type="AlphaFoldDB" id="A0A7N0V2J8"/>
<evidence type="ECO:0000256" key="10">
    <source>
        <dbReference type="ARBA" id="ARBA00023136"/>
    </source>
</evidence>
<keyword evidence="6 13" id="KW-1133">Transmembrane helix</keyword>
<dbReference type="PRINTS" id="PR00463">
    <property type="entry name" value="EP450I"/>
</dbReference>
<dbReference type="SUPFAM" id="SSF48264">
    <property type="entry name" value="Cytochrome P450"/>
    <property type="match status" value="1"/>
</dbReference>
<evidence type="ECO:0000313" key="15">
    <source>
        <dbReference type="Proteomes" id="UP000594263"/>
    </source>
</evidence>
<dbReference type="GO" id="GO:0016020">
    <property type="term" value="C:membrane"/>
    <property type="evidence" value="ECO:0007669"/>
    <property type="project" value="UniProtKB-SubCell"/>
</dbReference>
<keyword evidence="4 13" id="KW-0812">Transmembrane</keyword>
<proteinExistence type="inferred from homology"/>
<dbReference type="InterPro" id="IPR050665">
    <property type="entry name" value="Cytochrome_P450_Monooxygen"/>
</dbReference>
<evidence type="ECO:0000256" key="3">
    <source>
        <dbReference type="ARBA" id="ARBA00022617"/>
    </source>
</evidence>
<organism evidence="14 15">
    <name type="scientific">Kalanchoe fedtschenkoi</name>
    <name type="common">Lavender scallops</name>
    <name type="synonym">South American air plant</name>
    <dbReference type="NCBI Taxonomy" id="63787"/>
    <lineage>
        <taxon>Eukaryota</taxon>
        <taxon>Viridiplantae</taxon>
        <taxon>Streptophyta</taxon>
        <taxon>Embryophyta</taxon>
        <taxon>Tracheophyta</taxon>
        <taxon>Spermatophyta</taxon>
        <taxon>Magnoliopsida</taxon>
        <taxon>eudicotyledons</taxon>
        <taxon>Gunneridae</taxon>
        <taxon>Pentapetalae</taxon>
        <taxon>Saxifragales</taxon>
        <taxon>Crassulaceae</taxon>
        <taxon>Kalanchoe</taxon>
    </lineage>
</organism>
<evidence type="ECO:0000256" key="12">
    <source>
        <dbReference type="RuleBase" id="RU000461"/>
    </source>
</evidence>
<comment type="subcellular location">
    <subcellularLocation>
        <location evidence="1">Membrane</location>
    </subcellularLocation>
</comment>